<protein>
    <recommendedName>
        <fullName evidence="3">RidA family protein</fullName>
    </recommendedName>
</protein>
<reference evidence="1 2" key="1">
    <citation type="submission" date="2019-06" db="EMBL/GenBank/DDBJ databases">
        <title>Genome analyses of bacteria isolated from kimchi.</title>
        <authorList>
            <person name="Lee S."/>
            <person name="Ahn S."/>
            <person name="Roh S."/>
        </authorList>
    </citation>
    <scope>NUCLEOTIDE SEQUENCE [LARGE SCALE GENOMIC DNA]</scope>
    <source>
        <strain evidence="1 2">CBA4606</strain>
    </source>
</reference>
<evidence type="ECO:0000313" key="2">
    <source>
        <dbReference type="Proteomes" id="UP000321272"/>
    </source>
</evidence>
<dbReference type="InterPro" id="IPR035959">
    <property type="entry name" value="RutC-like_sf"/>
</dbReference>
<organism evidence="1 2">
    <name type="scientific">Pistricoccus aurantiacus</name>
    <dbReference type="NCBI Taxonomy" id="1883414"/>
    <lineage>
        <taxon>Bacteria</taxon>
        <taxon>Pseudomonadati</taxon>
        <taxon>Pseudomonadota</taxon>
        <taxon>Gammaproteobacteria</taxon>
        <taxon>Oceanospirillales</taxon>
        <taxon>Halomonadaceae</taxon>
        <taxon>Pistricoccus</taxon>
    </lineage>
</organism>
<proteinExistence type="predicted"/>
<dbReference type="RefSeq" id="WP_147183313.1">
    <property type="nucleotide sequence ID" value="NZ_CP042382.1"/>
</dbReference>
<dbReference type="KEGG" id="paur:FGL86_03585"/>
<sequence length="42" mass="4615">MNAYMEFFGTDDQPNLPARSAVPVPQLANPGWLIEIEVIAAK</sequence>
<dbReference type="Proteomes" id="UP000321272">
    <property type="component" value="Chromosome"/>
</dbReference>
<evidence type="ECO:0008006" key="3">
    <source>
        <dbReference type="Google" id="ProtNLM"/>
    </source>
</evidence>
<dbReference type="EMBL" id="CP042382">
    <property type="protein sequence ID" value="QEA38245.1"/>
    <property type="molecule type" value="Genomic_DNA"/>
</dbReference>
<keyword evidence="2" id="KW-1185">Reference proteome</keyword>
<dbReference type="InterPro" id="IPR006175">
    <property type="entry name" value="YjgF/YER057c/UK114"/>
</dbReference>
<dbReference type="OrthoDB" id="9803101at2"/>
<gene>
    <name evidence="1" type="ORF">FGL86_03585</name>
</gene>
<evidence type="ECO:0000313" key="1">
    <source>
        <dbReference type="EMBL" id="QEA38245.1"/>
    </source>
</evidence>
<dbReference type="Gene3D" id="3.30.1330.40">
    <property type="entry name" value="RutC-like"/>
    <property type="match status" value="1"/>
</dbReference>
<accession>A0A5B8SS15</accession>
<dbReference type="SUPFAM" id="SSF55298">
    <property type="entry name" value="YjgF-like"/>
    <property type="match status" value="1"/>
</dbReference>
<dbReference type="AlphaFoldDB" id="A0A5B8SS15"/>
<dbReference type="Pfam" id="PF01042">
    <property type="entry name" value="Ribonuc_L-PSP"/>
    <property type="match status" value="1"/>
</dbReference>
<name>A0A5B8SS15_9GAMM</name>